<evidence type="ECO:0000256" key="15">
    <source>
        <dbReference type="ARBA" id="ARBA00031933"/>
    </source>
</evidence>
<sequence>MWSILLLLNGLRGLGSLQTESGKLPVQVTVPEKIRSNTSGGYESEVSYRITITDKTYTMNLVQKAFLPPNFRVYTYDSAGILKSLEQQFQNFCYFQGYIEGYPDSMVIVNTCTGLRGFLQFGNVSYGIEPLESSIGFEHVIYQVKHKKIDALLYTEKDMDLRDLQYKIQTIELKPDFFHYIEMHLVVEKELYDRMGTDISVVTQKIFQLIGLVNAIFAPLNLTVILSSLEFWIDENRISVTGDANELLYKFLKWKHSYLVLRPHDIAFLLVYREVSDYVGATFQGKMCDKTHAGGIALHPKTITLESLSIILVQLLSLSMGIAYDDLSKCQCGGAICIMNPEAIYSSGMKTFSNCSIEKFTSFISSQSSYCLLNQPRLQLSYKKAVCGNGKLETGEVCDCGTEGCGNNPPPCCDPATCQLSQGSVCADGPCCDNCNVMKKGSVCRPANEECDLVEYCNGSAAVCDEDFFVHNGHPCGDNQWICINGSCQSGSKQCADTFGEDADFGTNECYNELNSKNDISGNCGITADGYIACSPKNLKCGKLICKYKSDKLIKVKSATTIYANISGHICVSLEYAYDHGESHKMWVRDGTVCDSKKVCLNKECVQDTFLNYDCTPETCNNHGVCNNKKHCHCDHSYLPPACDKTDDLWPGGSVDSGNQRAESAPIRSYVETAYSAKPTRWPYFLIIPFYIIICVLVGILVRIHTQRRKWRTEEYSSDDQFESESESKT</sequence>
<comment type="subcellular location">
    <subcellularLocation>
        <location evidence="1">Membrane</location>
        <topology evidence="1">Single-pass type I membrane protein</topology>
    </subcellularLocation>
</comment>
<evidence type="ECO:0000256" key="5">
    <source>
        <dbReference type="ARBA" id="ARBA00022553"/>
    </source>
</evidence>
<organism evidence="25 26">
    <name type="scientific">Nannospalax galili</name>
    <name type="common">Northern Israeli blind subterranean mole rat</name>
    <name type="synonym">Spalax galili</name>
    <dbReference type="NCBI Taxonomy" id="1026970"/>
    <lineage>
        <taxon>Eukaryota</taxon>
        <taxon>Metazoa</taxon>
        <taxon>Chordata</taxon>
        <taxon>Craniata</taxon>
        <taxon>Vertebrata</taxon>
        <taxon>Euteleostomi</taxon>
        <taxon>Mammalia</taxon>
        <taxon>Eutheria</taxon>
        <taxon>Euarchontoglires</taxon>
        <taxon>Glires</taxon>
        <taxon>Rodentia</taxon>
        <taxon>Myomorpha</taxon>
        <taxon>Muroidea</taxon>
        <taxon>Spalacidae</taxon>
        <taxon>Spalacinae</taxon>
        <taxon>Nannospalax</taxon>
    </lineage>
</organism>
<evidence type="ECO:0000256" key="16">
    <source>
        <dbReference type="ARBA" id="ARBA00032022"/>
    </source>
</evidence>
<dbReference type="PROSITE" id="PS00427">
    <property type="entry name" value="DISINTEGRIN_1"/>
    <property type="match status" value="1"/>
</dbReference>
<feature type="domain" description="Peptidase M12B" evidence="24">
    <location>
        <begin position="179"/>
        <end position="376"/>
    </location>
</feature>
<dbReference type="OMA" id="NHMGADT"/>
<evidence type="ECO:0000256" key="8">
    <source>
        <dbReference type="ARBA" id="ARBA00022889"/>
    </source>
</evidence>
<evidence type="ECO:0000256" key="9">
    <source>
        <dbReference type="ARBA" id="ARBA00022989"/>
    </source>
</evidence>
<dbReference type="GO" id="GO:0030534">
    <property type="term" value="P:adult behavior"/>
    <property type="evidence" value="ECO:0007669"/>
    <property type="project" value="Ensembl"/>
</dbReference>
<dbReference type="GO" id="GO:0010467">
    <property type="term" value="P:gene expression"/>
    <property type="evidence" value="ECO:0007669"/>
    <property type="project" value="Ensembl"/>
</dbReference>
<evidence type="ECO:0000256" key="6">
    <source>
        <dbReference type="ARBA" id="ARBA00022692"/>
    </source>
</evidence>
<reference evidence="25" key="1">
    <citation type="submission" date="2025-08" db="UniProtKB">
        <authorList>
            <consortium name="Ensembl"/>
        </authorList>
    </citation>
    <scope>IDENTIFICATION</scope>
</reference>
<dbReference type="SUPFAM" id="SSF55486">
    <property type="entry name" value="Metalloproteases ('zincins'), catalytic domain"/>
    <property type="match status" value="1"/>
</dbReference>
<dbReference type="GO" id="GO:0007155">
    <property type="term" value="P:cell adhesion"/>
    <property type="evidence" value="ECO:0007669"/>
    <property type="project" value="UniProtKB-KW"/>
</dbReference>
<dbReference type="Gene3D" id="3.40.390.10">
    <property type="entry name" value="Collagenase (Catalytic Domain)"/>
    <property type="match status" value="1"/>
</dbReference>
<dbReference type="GO" id="GO:0005886">
    <property type="term" value="C:plasma membrane"/>
    <property type="evidence" value="ECO:0007669"/>
    <property type="project" value="TreeGrafter"/>
</dbReference>
<evidence type="ECO:0000256" key="14">
    <source>
        <dbReference type="ARBA" id="ARBA00030994"/>
    </source>
</evidence>
<dbReference type="GO" id="GO:0008584">
    <property type="term" value="P:male gonad development"/>
    <property type="evidence" value="ECO:0007669"/>
    <property type="project" value="TreeGrafter"/>
</dbReference>
<accession>A0A8C6QHZ1</accession>
<feature type="domain" description="EGF-like" evidence="22">
    <location>
        <begin position="611"/>
        <end position="644"/>
    </location>
</feature>
<evidence type="ECO:0000256" key="3">
    <source>
        <dbReference type="ARBA" id="ARBA00020159"/>
    </source>
</evidence>
<keyword evidence="11 18" id="KW-1015">Disulfide bond</keyword>
<dbReference type="Pfam" id="PF00200">
    <property type="entry name" value="Disintegrin"/>
    <property type="match status" value="1"/>
</dbReference>
<keyword evidence="4 18" id="KW-0245">EGF-like domain</keyword>
<dbReference type="Pfam" id="PF01421">
    <property type="entry name" value="Reprolysin"/>
    <property type="match status" value="1"/>
</dbReference>
<dbReference type="GO" id="GO:0004222">
    <property type="term" value="F:metalloendopeptidase activity"/>
    <property type="evidence" value="ECO:0007669"/>
    <property type="project" value="InterPro"/>
</dbReference>
<dbReference type="Pfam" id="PF08516">
    <property type="entry name" value="ADAM_CR"/>
    <property type="match status" value="1"/>
</dbReference>
<dbReference type="InterPro" id="IPR000742">
    <property type="entry name" value="EGF"/>
</dbReference>
<comment type="function">
    <text evidence="13">Sperm surface membrane protein that may be involved in sperm-egg plasma membrane adhesion and fusion during fertilization. Could have a direct role in sperm-zona binding or migration of sperm from the uterus into the oviduct. Interactions with egg membrane could be mediated via binding between its disintegrin-like domain to one or more integrins receptors on the egg. This is a non catalytic metalloprotease-like protein.</text>
</comment>
<evidence type="ECO:0000256" key="20">
    <source>
        <dbReference type="SAM" id="Phobius"/>
    </source>
</evidence>
<dbReference type="InterPro" id="IPR034027">
    <property type="entry name" value="Reprolysin_adamalysin"/>
</dbReference>
<feature type="disulfide bond" evidence="18">
    <location>
        <begin position="634"/>
        <end position="643"/>
    </location>
</feature>
<feature type="chain" id="PRO_5034753032" description="Disintegrin and metalloproteinase domain-containing protein 2" evidence="21">
    <location>
        <begin position="17"/>
        <end position="730"/>
    </location>
</feature>
<dbReference type="Pfam" id="PF01562">
    <property type="entry name" value="Pep_M12B_propep"/>
    <property type="match status" value="1"/>
</dbReference>
<evidence type="ECO:0000256" key="21">
    <source>
        <dbReference type="SAM" id="SignalP"/>
    </source>
</evidence>
<dbReference type="CDD" id="cd04269">
    <property type="entry name" value="ZnMc_adamalysin_II_like"/>
    <property type="match status" value="1"/>
</dbReference>
<dbReference type="GO" id="GO:0007339">
    <property type="term" value="P:binding of sperm to zona pellucida"/>
    <property type="evidence" value="ECO:0007669"/>
    <property type="project" value="TreeGrafter"/>
</dbReference>
<feature type="disulfide bond" evidence="19">
    <location>
        <begin position="332"/>
        <end position="337"/>
    </location>
</feature>
<dbReference type="Gene3D" id="4.10.70.10">
    <property type="entry name" value="Disintegrin domain"/>
    <property type="match status" value="1"/>
</dbReference>
<evidence type="ECO:0000256" key="7">
    <source>
        <dbReference type="ARBA" id="ARBA00022729"/>
    </source>
</evidence>
<dbReference type="InterPro" id="IPR002870">
    <property type="entry name" value="Peptidase_M12B_N"/>
</dbReference>
<keyword evidence="6 20" id="KW-0812">Transmembrane</keyword>
<keyword evidence="7 21" id="KW-0732">Signal</keyword>
<keyword evidence="9 20" id="KW-1133">Transmembrane helix</keyword>
<evidence type="ECO:0000256" key="1">
    <source>
        <dbReference type="ARBA" id="ARBA00004479"/>
    </source>
</evidence>
<dbReference type="AlphaFoldDB" id="A0A8C6QHZ1"/>
<dbReference type="PANTHER" id="PTHR11905:SF108">
    <property type="entry name" value="DISINTEGRIN AND METALLOPROTEINASE DOMAIN-CONTAINING PROTEIN 2"/>
    <property type="match status" value="1"/>
</dbReference>
<keyword evidence="26" id="KW-1185">Reference proteome</keyword>
<keyword evidence="5" id="KW-0597">Phosphoprotein</keyword>
<feature type="signal peptide" evidence="21">
    <location>
        <begin position="1"/>
        <end position="16"/>
    </location>
</feature>
<dbReference type="PROSITE" id="PS50026">
    <property type="entry name" value="EGF_3"/>
    <property type="match status" value="1"/>
</dbReference>
<evidence type="ECO:0000256" key="18">
    <source>
        <dbReference type="PROSITE-ProRule" id="PRU00076"/>
    </source>
</evidence>
<dbReference type="PROSITE" id="PS50215">
    <property type="entry name" value="ADAM_MEPRO"/>
    <property type="match status" value="1"/>
</dbReference>
<protein>
    <recommendedName>
        <fullName evidence="3">Disintegrin and metalloproteinase domain-containing protein 2</fullName>
    </recommendedName>
    <alternativeName>
        <fullName evidence="14">Fertilin subunit beta</fullName>
    </alternativeName>
    <alternativeName>
        <fullName evidence="16">PH-30</fullName>
    </alternativeName>
    <alternativeName>
        <fullName evidence="15">PH30-beta</fullName>
    </alternativeName>
</protein>
<dbReference type="InterPro" id="IPR001762">
    <property type="entry name" value="Disintegrin_dom"/>
</dbReference>
<dbReference type="GO" id="GO:0032991">
    <property type="term" value="C:protein-containing complex"/>
    <property type="evidence" value="ECO:0007669"/>
    <property type="project" value="Ensembl"/>
</dbReference>
<keyword evidence="8" id="KW-0130">Cell adhesion</keyword>
<dbReference type="FunFam" id="3.40.390.10:FF:000033">
    <property type="entry name" value="A disintegrin and metallopeptidase domain 18"/>
    <property type="match status" value="1"/>
</dbReference>
<proteinExistence type="predicted"/>
<evidence type="ECO:0000259" key="24">
    <source>
        <dbReference type="PROSITE" id="PS50215"/>
    </source>
</evidence>
<dbReference type="PRINTS" id="PR00289">
    <property type="entry name" value="DISINTEGRIN"/>
</dbReference>
<reference evidence="25" key="2">
    <citation type="submission" date="2025-09" db="UniProtKB">
        <authorList>
            <consortium name="Ensembl"/>
        </authorList>
    </citation>
    <scope>IDENTIFICATION</scope>
</reference>
<name>A0A8C6QHZ1_NANGA</name>
<evidence type="ECO:0000256" key="13">
    <source>
        <dbReference type="ARBA" id="ARBA00025231"/>
    </source>
</evidence>
<evidence type="ECO:0000256" key="19">
    <source>
        <dbReference type="PROSITE-ProRule" id="PRU00276"/>
    </source>
</evidence>
<dbReference type="PANTHER" id="PTHR11905">
    <property type="entry name" value="ADAM A DISINTEGRIN AND METALLOPROTEASE DOMAIN"/>
    <property type="match status" value="1"/>
</dbReference>
<evidence type="ECO:0000256" key="12">
    <source>
        <dbReference type="ARBA" id="ARBA00023180"/>
    </source>
</evidence>
<evidence type="ECO:0000313" key="25">
    <source>
        <dbReference type="Ensembl" id="ENSNGAP00000004333.1"/>
    </source>
</evidence>
<comment type="caution">
    <text evidence="18">Lacks conserved residue(s) required for the propagation of feature annotation.</text>
</comment>
<evidence type="ECO:0000256" key="17">
    <source>
        <dbReference type="PROSITE-ProRule" id="PRU00068"/>
    </source>
</evidence>
<dbReference type="SMART" id="SM00050">
    <property type="entry name" value="DISIN"/>
    <property type="match status" value="1"/>
</dbReference>
<feature type="domain" description="Disintegrin" evidence="23">
    <location>
        <begin position="384"/>
        <end position="472"/>
    </location>
</feature>
<feature type="transmembrane region" description="Helical" evidence="20">
    <location>
        <begin position="682"/>
        <end position="702"/>
    </location>
</feature>
<evidence type="ECO:0000256" key="11">
    <source>
        <dbReference type="ARBA" id="ARBA00023157"/>
    </source>
</evidence>
<dbReference type="SUPFAM" id="SSF57552">
    <property type="entry name" value="Blood coagulation inhibitor (disintegrin)"/>
    <property type="match status" value="1"/>
</dbReference>
<dbReference type="InterPro" id="IPR006586">
    <property type="entry name" value="ADAM_Cys-rich"/>
</dbReference>
<evidence type="ECO:0000256" key="4">
    <source>
        <dbReference type="ARBA" id="ARBA00022536"/>
    </source>
</evidence>
<comment type="subunit">
    <text evidence="2">Heterodimer with ADAM1/fertilin subunit alpha.</text>
</comment>
<evidence type="ECO:0000256" key="10">
    <source>
        <dbReference type="ARBA" id="ARBA00023136"/>
    </source>
</evidence>
<evidence type="ECO:0000313" key="26">
    <source>
        <dbReference type="Proteomes" id="UP000694381"/>
    </source>
</evidence>
<dbReference type="Ensembl" id="ENSNGAT00000006920.1">
    <property type="protein sequence ID" value="ENSNGAP00000004333.1"/>
    <property type="gene ID" value="ENSNGAG00000005586.1"/>
</dbReference>
<dbReference type="FunFam" id="4.10.70.10:FF:000003">
    <property type="entry name" value="Disintegrin and metalloproteinase domain-containing protein 17"/>
    <property type="match status" value="1"/>
</dbReference>
<dbReference type="GO" id="GO:0006508">
    <property type="term" value="P:proteolysis"/>
    <property type="evidence" value="ECO:0007669"/>
    <property type="project" value="InterPro"/>
</dbReference>
<keyword evidence="12" id="KW-0325">Glycoprotein</keyword>
<evidence type="ECO:0000259" key="23">
    <source>
        <dbReference type="PROSITE" id="PS50214"/>
    </source>
</evidence>
<evidence type="ECO:0000259" key="22">
    <source>
        <dbReference type="PROSITE" id="PS50026"/>
    </source>
</evidence>
<dbReference type="GO" id="GO:0009986">
    <property type="term" value="C:cell surface"/>
    <property type="evidence" value="ECO:0007669"/>
    <property type="project" value="Ensembl"/>
</dbReference>
<keyword evidence="10 20" id="KW-0472">Membrane</keyword>
<dbReference type="GO" id="GO:0010628">
    <property type="term" value="P:positive regulation of gene expression"/>
    <property type="evidence" value="ECO:0007669"/>
    <property type="project" value="Ensembl"/>
</dbReference>
<gene>
    <name evidence="25" type="primary">LOC103730001</name>
</gene>
<dbReference type="PROSITE" id="PS50214">
    <property type="entry name" value="DISINTEGRIN_2"/>
    <property type="match status" value="1"/>
</dbReference>
<evidence type="ECO:0000256" key="2">
    <source>
        <dbReference type="ARBA" id="ARBA00011609"/>
    </source>
</evidence>
<dbReference type="InterPro" id="IPR036436">
    <property type="entry name" value="Disintegrin_dom_sf"/>
</dbReference>
<feature type="disulfide bond" evidence="17">
    <location>
        <begin position="444"/>
        <end position="464"/>
    </location>
</feature>
<dbReference type="GO" id="GO:0008542">
    <property type="term" value="P:visual learning"/>
    <property type="evidence" value="ECO:0007669"/>
    <property type="project" value="Ensembl"/>
</dbReference>
<dbReference type="Proteomes" id="UP000694381">
    <property type="component" value="Unassembled WGS sequence"/>
</dbReference>
<dbReference type="GeneTree" id="ENSGT00940000161961"/>
<dbReference type="InterPro" id="IPR018358">
    <property type="entry name" value="Disintegrin_CS"/>
</dbReference>
<dbReference type="InterPro" id="IPR001590">
    <property type="entry name" value="Peptidase_M12B"/>
</dbReference>
<dbReference type="InterPro" id="IPR024079">
    <property type="entry name" value="MetalloPept_cat_dom_sf"/>
</dbReference>
<dbReference type="SMART" id="SM00608">
    <property type="entry name" value="ACR"/>
    <property type="match status" value="1"/>
</dbReference>